<feature type="compositionally biased region" description="Basic and acidic residues" evidence="6">
    <location>
        <begin position="1213"/>
        <end position="1243"/>
    </location>
</feature>
<feature type="compositionally biased region" description="Basic and acidic residues" evidence="6">
    <location>
        <begin position="1396"/>
        <end position="1425"/>
    </location>
</feature>
<sequence>MSSNLSNDVWKNWDKNGRQEFIHCCTGFLKHESGTSAFDHKGNPSPILGHVNQLIDKGIKGVLKKEAVISVLQELVAINSGVASVICDILNVADGITSQTEADESKDRANFCSIVKDCENFLSEKLLKERLEIETLQEVGILKNRTFYSKFIKIKTKLYYKQRKFNLFREECEGFAKLQVELNKEFSEMTNATTLIDIVHSLIGCFNLDPNRVLDIILESFENKTKDAHIFVPLIKSYINDPSIITEVLCTKLAFLKNCEEEIPASFYVLLAYLLQHGLINLDNIYSKLTPDDKVIQKDYEKTLKDATEYVRKLQIISINNKEKEDEKEEPESFEDLFTNNQKLRLCEALISIGDWKTAKILIDLLPEHYAMGFQSIALALCRLVHLLIEPLYSSLCAMGSNINRKPVARHPNLLAPAPAQSFKELKQTVIPMLLSLGSSLHYDPVLLSKIIRLFKTILVDIGVESGKTFTAQKTNSSLYYDIISIFDVTILPSLSYLECNCCIAEEIWNCIKLYPYQIRYCLYARWKNDTYSTYPELMKKRGDSEKQIKNIMKRVSKENVKPVGRLIGKLTHCSPGFLFDYVLLQIQVYSNLINPVVDSLKYLTSLSYDVLGYCIIENLTSADKKRVKHDSTSISMWLQSLAIFSGAVYKKYSIELTGLLQYVANQLKAQKSLDLFILKEVVQKMAGVEPNEDSTMDQLNAMSGGELLKAEAGYFSQIRNTKKSSFRLKEAMNENDLAVALCLLMAQQNYCVVYKETQKSHLKLVGKLSDQCQDTLVQFGTFLGSTLTVEEYINKLPSIQSMLLNYHIPTEVAFFLARPMFNHSINQRYDQLRKSDQNYKKMSTSLKHQKYYEAVQEVMQPVHSSLLPLHPTKTWEDITPQFLATFWSLTMYDLCVPEDVYQQVINKTKQSVASMDSMSTKGKKEQERYASLIEKLLDEKKKQTEHVEKVLFRLKQEKDGWFLSRTAKSAKTESITRFLQLCLFPRCTFTQIDAIYCAKFVHTIHMLKTPNFSTLLCYDRIFCDVTYSIISCTENEALRYGRFLYAMLETVMRWHKSKDVFEKECSNYPGFMTKYRVSNHTADSLDNVGFENYRHVCHKWHYKLAKAVVTCLESKDYVQIRNSLIILIKIIPFFPVLIKLAQFLEKRIEKVRDEEKNNRQDLFTLSSSYLGQLKQRLNGGYMMKESDFHIPVEKDKITKSNPEANSTTNGKDVNRHNGDSKDKLSKDASEKKVARNSDDTKSLRLISVVPEHTSSEKERREDKPTREDLKIIRKEEKRIASELERDIKKERKEEKDHEERSRRGIEQKEERYIEIVSPKDEHYPNERQDRFYEERGGHYHKDLIERDSGPSGSVSKHSQDAEPDRDIKRRKLDMVSPKIIKYEERKGPVQQTEIYSEKVEKKERSSKTKERRDKLTEEEKELKKDRRVTRKRDRMEEALQQELTKRRRDEEKGKSQTHQNGDKIDQAIPITREKHHRKAESRDARDLRELSPQYLGRDKSHERSQSREKHRRSTENKRR</sequence>
<feature type="domain" description="THO complex subunit 2 N-terminal" evidence="9">
    <location>
        <begin position="6"/>
        <end position="311"/>
    </location>
</feature>
<feature type="region of interest" description="Disordered" evidence="6">
    <location>
        <begin position="1194"/>
        <end position="1520"/>
    </location>
</feature>
<feature type="compositionally biased region" description="Basic and acidic residues" evidence="6">
    <location>
        <begin position="1434"/>
        <end position="1466"/>
    </location>
</feature>
<dbReference type="EMBL" id="JBDJPC010000004">
    <property type="protein sequence ID" value="KAL1505771.1"/>
    <property type="molecule type" value="Genomic_DNA"/>
</dbReference>
<organism evidence="10 11">
    <name type="scientific">Hypothenemus hampei</name>
    <name type="common">Coffee berry borer</name>
    <dbReference type="NCBI Taxonomy" id="57062"/>
    <lineage>
        <taxon>Eukaryota</taxon>
        <taxon>Metazoa</taxon>
        <taxon>Ecdysozoa</taxon>
        <taxon>Arthropoda</taxon>
        <taxon>Hexapoda</taxon>
        <taxon>Insecta</taxon>
        <taxon>Pterygota</taxon>
        <taxon>Neoptera</taxon>
        <taxon>Endopterygota</taxon>
        <taxon>Coleoptera</taxon>
        <taxon>Polyphaga</taxon>
        <taxon>Cucujiformia</taxon>
        <taxon>Curculionidae</taxon>
        <taxon>Scolytinae</taxon>
        <taxon>Hypothenemus</taxon>
    </lineage>
</organism>
<comment type="subunit">
    <text evidence="5">Component of the THO subcomplex, which is composed of THOC1, THOC2, THOC3, THOC5, THOC6 and THOC7. The THO subcomplex interacts with DDX39B to form the THO-DDX39B complex which multimerizes into a 28-subunit tetrameric assembly. Component of the transcription/export (TREX) complex at least composed of ALYREF/THOC4, DDX39B, SARNP/CIP29, CHTOP and the THO subcomplex; in the complex interacts with THOC1, THOC3, THOC5, THOC7 and DDX39B. TREX seems to have a dynamic structure involving ATP-dependent remodeling. Interacts with POLDIP3 and ZC3H11A.</text>
</comment>
<dbReference type="PANTHER" id="PTHR21597">
    <property type="entry name" value="THO2 PROTEIN"/>
    <property type="match status" value="1"/>
</dbReference>
<feature type="domain" description="THO complex subunitTHOC2 C-terminal" evidence="7">
    <location>
        <begin position="876"/>
        <end position="1174"/>
    </location>
</feature>
<dbReference type="InterPro" id="IPR021726">
    <property type="entry name" value="THO_THOC2_N"/>
</dbReference>
<dbReference type="PANTHER" id="PTHR21597:SF0">
    <property type="entry name" value="THO COMPLEX SUBUNIT 2"/>
    <property type="match status" value="1"/>
</dbReference>
<feature type="compositionally biased region" description="Basic and acidic residues" evidence="6">
    <location>
        <begin position="1497"/>
        <end position="1520"/>
    </location>
</feature>
<feature type="compositionally biased region" description="Polar residues" evidence="6">
    <location>
        <begin position="1200"/>
        <end position="1212"/>
    </location>
</feature>
<evidence type="ECO:0000259" key="7">
    <source>
        <dbReference type="Pfam" id="PF11262"/>
    </source>
</evidence>
<feature type="compositionally biased region" description="Basic and acidic residues" evidence="6">
    <location>
        <begin position="1254"/>
        <end position="1349"/>
    </location>
</feature>
<evidence type="ECO:0000313" key="11">
    <source>
        <dbReference type="Proteomes" id="UP001566132"/>
    </source>
</evidence>
<reference evidence="10 11" key="1">
    <citation type="submission" date="2024-05" db="EMBL/GenBank/DDBJ databases">
        <title>Genetic variation in Jamaican populations of the coffee berry borer (Hypothenemus hampei).</title>
        <authorList>
            <person name="Errbii M."/>
            <person name="Myrie A."/>
        </authorList>
    </citation>
    <scope>NUCLEOTIDE SEQUENCE [LARGE SCALE GENOMIC DNA]</scope>
    <source>
        <strain evidence="10">JA-Hopewell-2020-01-JO</strain>
        <tissue evidence="10">Whole body</tissue>
    </source>
</reference>
<keyword evidence="4" id="KW-0539">Nucleus</keyword>
<dbReference type="Pfam" id="PF11262">
    <property type="entry name" value="Tho2"/>
    <property type="match status" value="1"/>
</dbReference>
<name>A0ABD1EY67_HYPHA</name>
<feature type="compositionally biased region" description="Basic and acidic residues" evidence="6">
    <location>
        <begin position="1481"/>
        <end position="1490"/>
    </location>
</feature>
<dbReference type="InterPro" id="IPR032302">
    <property type="entry name" value="THOC2_N"/>
</dbReference>
<evidence type="ECO:0000256" key="4">
    <source>
        <dbReference type="ARBA" id="ARBA00023242"/>
    </source>
</evidence>
<evidence type="ECO:0000259" key="9">
    <source>
        <dbReference type="Pfam" id="PF16134"/>
    </source>
</evidence>
<dbReference type="InterPro" id="IPR021418">
    <property type="entry name" value="THO_THOC2_C"/>
</dbReference>
<evidence type="ECO:0000256" key="5">
    <source>
        <dbReference type="ARBA" id="ARBA00047033"/>
    </source>
</evidence>
<dbReference type="GO" id="GO:0005634">
    <property type="term" value="C:nucleus"/>
    <property type="evidence" value="ECO:0007669"/>
    <property type="project" value="UniProtKB-SubCell"/>
</dbReference>
<feature type="domain" description="THO complex subunitTHOC2 N-terminal" evidence="8">
    <location>
        <begin position="568"/>
        <end position="643"/>
    </location>
</feature>
<evidence type="ECO:0000256" key="3">
    <source>
        <dbReference type="ARBA" id="ARBA00019596"/>
    </source>
</evidence>
<evidence type="ECO:0000259" key="8">
    <source>
        <dbReference type="Pfam" id="PF11732"/>
    </source>
</evidence>
<protein>
    <recommendedName>
        <fullName evidence="3">THO complex subunit 2</fullName>
    </recommendedName>
</protein>
<dbReference type="Proteomes" id="UP001566132">
    <property type="component" value="Unassembled WGS sequence"/>
</dbReference>
<feature type="compositionally biased region" description="Basic and acidic residues" evidence="6">
    <location>
        <begin position="1358"/>
        <end position="1368"/>
    </location>
</feature>
<gene>
    <name evidence="10" type="ORF">ABEB36_005256</name>
</gene>
<dbReference type="Pfam" id="PF16134">
    <property type="entry name" value="THOC2_N"/>
    <property type="match status" value="2"/>
</dbReference>
<dbReference type="Pfam" id="PF11732">
    <property type="entry name" value="Thoc2"/>
    <property type="match status" value="1"/>
</dbReference>
<comment type="subcellular location">
    <subcellularLocation>
        <location evidence="1">Nucleus</location>
    </subcellularLocation>
</comment>
<comment type="similarity">
    <text evidence="2">Belongs to the THOC2 family.</text>
</comment>
<evidence type="ECO:0000256" key="2">
    <source>
        <dbReference type="ARBA" id="ARBA00007857"/>
    </source>
</evidence>
<evidence type="ECO:0000256" key="6">
    <source>
        <dbReference type="SAM" id="MobiDB-lite"/>
    </source>
</evidence>
<keyword evidence="11" id="KW-1185">Reference proteome</keyword>
<accession>A0ABD1EY67</accession>
<comment type="caution">
    <text evidence="10">The sequence shown here is derived from an EMBL/GenBank/DDBJ whole genome shotgun (WGS) entry which is preliminary data.</text>
</comment>
<evidence type="ECO:0000313" key="10">
    <source>
        <dbReference type="EMBL" id="KAL1505771.1"/>
    </source>
</evidence>
<dbReference type="InterPro" id="IPR040007">
    <property type="entry name" value="Tho2"/>
</dbReference>
<evidence type="ECO:0000256" key="1">
    <source>
        <dbReference type="ARBA" id="ARBA00004123"/>
    </source>
</evidence>
<proteinExistence type="inferred from homology"/>
<feature type="domain" description="THO complex subunit 2 N-terminal" evidence="9">
    <location>
        <begin position="421"/>
        <end position="566"/>
    </location>
</feature>